<gene>
    <name evidence="1" type="ORF">EI538_23630</name>
</gene>
<accession>A0A3V4IVX3</accession>
<dbReference type="AlphaFoldDB" id="A0A3V4IVX3"/>
<evidence type="ECO:0000313" key="1">
    <source>
        <dbReference type="EMBL" id="RXQ24151.1"/>
    </source>
</evidence>
<reference evidence="1 2" key="1">
    <citation type="submission" date="2018-12" db="EMBL/GenBank/DDBJ databases">
        <title>Identification of serotype of rogose Salmonella by whole genome sequencing.</title>
        <authorList>
            <person name="Sacchi C.T."/>
            <person name="Goncalves C.R."/>
            <person name="Tiba-Casas M.R."/>
        </authorList>
    </citation>
    <scope>NUCLEOTIDE SEQUENCE [LARGE SCALE GENOMIC DNA]</scope>
    <source>
        <strain evidence="1 2">169_17</strain>
    </source>
</reference>
<organism evidence="1 2">
    <name type="scientific">Salmonella enterica</name>
    <name type="common">Salmonella choleraesuis</name>
    <dbReference type="NCBI Taxonomy" id="28901"/>
    <lineage>
        <taxon>Bacteria</taxon>
        <taxon>Pseudomonadati</taxon>
        <taxon>Pseudomonadota</taxon>
        <taxon>Gammaproteobacteria</taxon>
        <taxon>Enterobacterales</taxon>
        <taxon>Enterobacteriaceae</taxon>
        <taxon>Salmonella</taxon>
    </lineage>
</organism>
<comment type="caution">
    <text evidence="1">The sequence shown here is derived from an EMBL/GenBank/DDBJ whole genome shotgun (WGS) entry which is preliminary data.</text>
</comment>
<proteinExistence type="predicted"/>
<name>A0A3V4IVX3_SALER</name>
<dbReference type="RefSeq" id="WP_127174321.1">
    <property type="nucleotide sequence ID" value="NZ_JASMSH010000041.1"/>
</dbReference>
<sequence length="170" mass="19157">MLTETAAVLSAVRQSFGLLKTISEARDEVLVANSIAQLREKIIELQLLNAQLAELYHSERQRAIELAEKNYKIEMFTAKASNYELYKTSTGSIVYRTKPTVESNIGHHYLCAQCFEGQKISILQPKPQFTIISNLSFIVAFCPSCSTEFIMHEAPSESSGITLFDRFILE</sequence>
<protein>
    <submittedName>
        <fullName evidence="1">Uncharacterized protein</fullName>
    </submittedName>
</protein>
<dbReference type="EMBL" id="RSEO01000054">
    <property type="protein sequence ID" value="RXQ24151.1"/>
    <property type="molecule type" value="Genomic_DNA"/>
</dbReference>
<evidence type="ECO:0000313" key="2">
    <source>
        <dbReference type="Proteomes" id="UP000290660"/>
    </source>
</evidence>
<dbReference type="Proteomes" id="UP000290660">
    <property type="component" value="Unassembled WGS sequence"/>
</dbReference>